<evidence type="ECO:0000256" key="5">
    <source>
        <dbReference type="ARBA" id="ARBA00023002"/>
    </source>
</evidence>
<keyword evidence="7" id="KW-0503">Monooxygenase</keyword>
<gene>
    <name evidence="9" type="ORF">VNI00_000811</name>
</gene>
<dbReference type="AlphaFoldDB" id="A0AAW0EBF9"/>
<dbReference type="PRINTS" id="PR00385">
    <property type="entry name" value="P450"/>
</dbReference>
<evidence type="ECO:0000256" key="3">
    <source>
        <dbReference type="ARBA" id="ARBA00010617"/>
    </source>
</evidence>
<evidence type="ECO:0000256" key="8">
    <source>
        <dbReference type="PIRSR" id="PIRSR602401-1"/>
    </source>
</evidence>
<accession>A0AAW0EBF9</accession>
<dbReference type="GO" id="GO:0016705">
    <property type="term" value="F:oxidoreductase activity, acting on paired donors, with incorporation or reduction of molecular oxygen"/>
    <property type="evidence" value="ECO:0007669"/>
    <property type="project" value="InterPro"/>
</dbReference>
<dbReference type="Pfam" id="PF00067">
    <property type="entry name" value="p450"/>
    <property type="match status" value="1"/>
</dbReference>
<name>A0AAW0EBF9_9AGAR</name>
<keyword evidence="4 8" id="KW-0479">Metal-binding</keyword>
<evidence type="ECO:0000256" key="1">
    <source>
        <dbReference type="ARBA" id="ARBA00001971"/>
    </source>
</evidence>
<comment type="cofactor">
    <cofactor evidence="1 8">
        <name>heme</name>
        <dbReference type="ChEBI" id="CHEBI:30413"/>
    </cofactor>
</comment>
<dbReference type="GO" id="GO:0004497">
    <property type="term" value="F:monooxygenase activity"/>
    <property type="evidence" value="ECO:0007669"/>
    <property type="project" value="UniProtKB-KW"/>
</dbReference>
<evidence type="ECO:0000256" key="6">
    <source>
        <dbReference type="ARBA" id="ARBA00023004"/>
    </source>
</evidence>
<keyword evidence="8" id="KW-0349">Heme</keyword>
<sequence length="312" mass="34943">MAFGGGFELMRDGDKEGLWTLMEQGIRVQAYTQHVPWLATLLYKLPGMGKAAHKLINFVITQSAARIQRGMPTTGKDLSSHLLDEGSPNPEPLDFDDYCSDAFLALVAGSDTTATVLGCTFFYLLREESVFERLRVEIDASFPFSEGKHPHDDISRLAMLPLLSAVINEALRLQPPVPTGLQRAPEAGSGGRIAHGSFIPEDTGVYIPPYVIHRDERYFSPDPERFWPKRWLSTEKGTALEQAAFIPFSTGPMNCVGKSLALMELRVVVATLVQQFDMRFEDGWDQSKWEEKLEDYFVFAKGQLPVVLKLRT</sequence>
<reference evidence="9 10" key="1">
    <citation type="submission" date="2024-01" db="EMBL/GenBank/DDBJ databases">
        <title>A draft genome for a cacao thread blight-causing isolate of Paramarasmius palmivorus.</title>
        <authorList>
            <person name="Baruah I.K."/>
            <person name="Bukari Y."/>
            <person name="Amoako-Attah I."/>
            <person name="Meinhardt L.W."/>
            <person name="Bailey B.A."/>
            <person name="Cohen S.P."/>
        </authorList>
    </citation>
    <scope>NUCLEOTIDE SEQUENCE [LARGE SCALE GENOMIC DNA]</scope>
    <source>
        <strain evidence="9 10">GH-12</strain>
    </source>
</reference>
<evidence type="ECO:0000313" key="9">
    <source>
        <dbReference type="EMBL" id="KAK7061076.1"/>
    </source>
</evidence>
<dbReference type="PRINTS" id="PR00463">
    <property type="entry name" value="EP450I"/>
</dbReference>
<keyword evidence="10" id="KW-1185">Reference proteome</keyword>
<comment type="pathway">
    <text evidence="2">Secondary metabolite biosynthesis.</text>
</comment>
<evidence type="ECO:0000256" key="2">
    <source>
        <dbReference type="ARBA" id="ARBA00005179"/>
    </source>
</evidence>
<evidence type="ECO:0008006" key="11">
    <source>
        <dbReference type="Google" id="ProtNLM"/>
    </source>
</evidence>
<feature type="binding site" description="axial binding residue" evidence="8">
    <location>
        <position position="255"/>
    </location>
    <ligand>
        <name>heme</name>
        <dbReference type="ChEBI" id="CHEBI:30413"/>
    </ligand>
    <ligandPart>
        <name>Fe</name>
        <dbReference type="ChEBI" id="CHEBI:18248"/>
    </ligandPart>
</feature>
<dbReference type="GO" id="GO:0020037">
    <property type="term" value="F:heme binding"/>
    <property type="evidence" value="ECO:0007669"/>
    <property type="project" value="InterPro"/>
</dbReference>
<dbReference type="PANTHER" id="PTHR24305:SF187">
    <property type="entry name" value="P450, PUTATIVE (EUROFUNG)-RELATED"/>
    <property type="match status" value="1"/>
</dbReference>
<comment type="caution">
    <text evidence="9">The sequence shown here is derived from an EMBL/GenBank/DDBJ whole genome shotgun (WGS) entry which is preliminary data.</text>
</comment>
<evidence type="ECO:0000256" key="7">
    <source>
        <dbReference type="ARBA" id="ARBA00023033"/>
    </source>
</evidence>
<evidence type="ECO:0000313" key="10">
    <source>
        <dbReference type="Proteomes" id="UP001383192"/>
    </source>
</evidence>
<proteinExistence type="inferred from homology"/>
<keyword evidence="5" id="KW-0560">Oxidoreductase</keyword>
<protein>
    <recommendedName>
        <fullName evidence="11">Cytochrome P450</fullName>
    </recommendedName>
</protein>
<dbReference type="InterPro" id="IPR001128">
    <property type="entry name" value="Cyt_P450"/>
</dbReference>
<dbReference type="InterPro" id="IPR002401">
    <property type="entry name" value="Cyt_P450_E_grp-I"/>
</dbReference>
<evidence type="ECO:0000256" key="4">
    <source>
        <dbReference type="ARBA" id="ARBA00022723"/>
    </source>
</evidence>
<organism evidence="9 10">
    <name type="scientific">Paramarasmius palmivorus</name>
    <dbReference type="NCBI Taxonomy" id="297713"/>
    <lineage>
        <taxon>Eukaryota</taxon>
        <taxon>Fungi</taxon>
        <taxon>Dikarya</taxon>
        <taxon>Basidiomycota</taxon>
        <taxon>Agaricomycotina</taxon>
        <taxon>Agaricomycetes</taxon>
        <taxon>Agaricomycetidae</taxon>
        <taxon>Agaricales</taxon>
        <taxon>Marasmiineae</taxon>
        <taxon>Marasmiaceae</taxon>
        <taxon>Paramarasmius</taxon>
    </lineage>
</organism>
<dbReference type="Gene3D" id="1.10.630.10">
    <property type="entry name" value="Cytochrome P450"/>
    <property type="match status" value="1"/>
</dbReference>
<dbReference type="EMBL" id="JAYKXP010000002">
    <property type="protein sequence ID" value="KAK7061076.1"/>
    <property type="molecule type" value="Genomic_DNA"/>
</dbReference>
<dbReference type="InterPro" id="IPR036396">
    <property type="entry name" value="Cyt_P450_sf"/>
</dbReference>
<dbReference type="GO" id="GO:0005506">
    <property type="term" value="F:iron ion binding"/>
    <property type="evidence" value="ECO:0007669"/>
    <property type="project" value="InterPro"/>
</dbReference>
<dbReference type="InterPro" id="IPR050121">
    <property type="entry name" value="Cytochrome_P450_monoxygenase"/>
</dbReference>
<dbReference type="SUPFAM" id="SSF48264">
    <property type="entry name" value="Cytochrome P450"/>
    <property type="match status" value="1"/>
</dbReference>
<comment type="similarity">
    <text evidence="3">Belongs to the cytochrome P450 family.</text>
</comment>
<dbReference type="Proteomes" id="UP001383192">
    <property type="component" value="Unassembled WGS sequence"/>
</dbReference>
<dbReference type="PANTHER" id="PTHR24305">
    <property type="entry name" value="CYTOCHROME P450"/>
    <property type="match status" value="1"/>
</dbReference>
<keyword evidence="6 8" id="KW-0408">Iron</keyword>